<dbReference type="GO" id="GO:0007165">
    <property type="term" value="P:signal transduction"/>
    <property type="evidence" value="ECO:0007669"/>
    <property type="project" value="TreeGrafter"/>
</dbReference>
<dbReference type="PRINTS" id="PR00377">
    <property type="entry name" value="IMPHPHTASES"/>
</dbReference>
<keyword evidence="4" id="KW-0378">Hydrolase</keyword>
<dbReference type="EC" id="3.1.3.11" evidence="2"/>
<evidence type="ECO:0000256" key="7">
    <source>
        <dbReference type="ARBA" id="ARBA00038103"/>
    </source>
</evidence>
<dbReference type="InterPro" id="IPR000760">
    <property type="entry name" value="Inositol_monophosphatase-like"/>
</dbReference>
<feature type="binding site" evidence="8">
    <location>
        <position position="87"/>
    </location>
    <ligand>
        <name>Mg(2+)</name>
        <dbReference type="ChEBI" id="CHEBI:18420"/>
        <label>1</label>
        <note>catalytic</note>
    </ligand>
</feature>
<comment type="similarity">
    <text evidence="7">Belongs to the inositol monophosphatase superfamily. FBPase class 4 family.</text>
</comment>
<dbReference type="PANTHER" id="PTHR20854:SF4">
    <property type="entry name" value="INOSITOL-1-MONOPHOSPHATASE-RELATED"/>
    <property type="match status" value="1"/>
</dbReference>
<dbReference type="PROSITE" id="PS00629">
    <property type="entry name" value="IMP_1"/>
    <property type="match status" value="1"/>
</dbReference>
<sequence>MTGEKAAVVKRAARAGADVALEGFRSDLAITTKEGKTDVVTQADRNAQDRVIEVIREAYPDEPIVGEEADALKSVPEEGPAWVIDPIDGTNNYVRDMRFWTTSVAAVVDGEPIAAANILPAESDTFVADADDTRLNETSVSVSERTDPETFTVVPTIWWGFDERDEYAAACREIVTRFGDLSRYGSVQGTLALIAAGSIEGTITNVEPKPWDTIAGVHLVRQAGGVVTDLEGDPWTYASTGLVASNGTAHDEVLAAARGIEGR</sequence>
<evidence type="ECO:0000256" key="1">
    <source>
        <dbReference type="ARBA" id="ARBA00001273"/>
    </source>
</evidence>
<evidence type="ECO:0000256" key="5">
    <source>
        <dbReference type="ARBA" id="ARBA00022842"/>
    </source>
</evidence>
<reference evidence="9 10" key="1">
    <citation type="submission" date="2020-01" db="EMBL/GenBank/DDBJ databases">
        <title>Natronorubrum sp. JWXQ-INN 674 isolated from Inner Mongolia Autonomous Region of China.</title>
        <authorList>
            <person name="Xue Q."/>
        </authorList>
    </citation>
    <scope>NUCLEOTIDE SEQUENCE [LARGE SCALE GENOMIC DNA]</scope>
    <source>
        <strain evidence="9 10">JWXQ-INN-674</strain>
    </source>
</reference>
<dbReference type="CDD" id="cd01637">
    <property type="entry name" value="IMPase_like"/>
    <property type="match status" value="1"/>
</dbReference>
<dbReference type="GO" id="GO:0046872">
    <property type="term" value="F:metal ion binding"/>
    <property type="evidence" value="ECO:0007669"/>
    <property type="project" value="UniProtKB-KW"/>
</dbReference>
<comment type="caution">
    <text evidence="9">The sequence shown here is derived from an EMBL/GenBank/DDBJ whole genome shotgun (WGS) entry which is preliminary data.</text>
</comment>
<dbReference type="Proteomes" id="UP000434101">
    <property type="component" value="Unassembled WGS sequence"/>
</dbReference>
<evidence type="ECO:0000313" key="10">
    <source>
        <dbReference type="Proteomes" id="UP000434101"/>
    </source>
</evidence>
<feature type="binding site" evidence="8">
    <location>
        <position position="212"/>
    </location>
    <ligand>
        <name>Mg(2+)</name>
        <dbReference type="ChEBI" id="CHEBI:18420"/>
        <label>1</label>
        <note>catalytic</note>
    </ligand>
</feature>
<dbReference type="GO" id="GO:0006020">
    <property type="term" value="P:inositol metabolic process"/>
    <property type="evidence" value="ECO:0007669"/>
    <property type="project" value="TreeGrafter"/>
</dbReference>
<name>A0A6B0VGE3_9EURY</name>
<accession>A0A6B0VGE3</accession>
<evidence type="ECO:0000256" key="4">
    <source>
        <dbReference type="ARBA" id="ARBA00022801"/>
    </source>
</evidence>
<protein>
    <recommendedName>
        <fullName evidence="2">fructose-bisphosphatase</fullName>
        <ecNumber evidence="2">3.1.3.11</ecNumber>
    </recommendedName>
</protein>
<dbReference type="SUPFAM" id="SSF56655">
    <property type="entry name" value="Carbohydrate phosphatase"/>
    <property type="match status" value="1"/>
</dbReference>
<keyword evidence="10" id="KW-1185">Reference proteome</keyword>
<comment type="cofactor">
    <cofactor evidence="8">
        <name>Mg(2+)</name>
        <dbReference type="ChEBI" id="CHEBI:18420"/>
    </cofactor>
</comment>
<dbReference type="Gene3D" id="3.40.190.80">
    <property type="match status" value="1"/>
</dbReference>
<keyword evidence="5 8" id="KW-0460">Magnesium</keyword>
<organism evidence="9 10">
    <name type="scientific">Natronorubrum halalkaliphilum</name>
    <dbReference type="NCBI Taxonomy" id="2691917"/>
    <lineage>
        <taxon>Archaea</taxon>
        <taxon>Methanobacteriati</taxon>
        <taxon>Methanobacteriota</taxon>
        <taxon>Stenosarchaea group</taxon>
        <taxon>Halobacteria</taxon>
        <taxon>Halobacteriales</taxon>
        <taxon>Natrialbaceae</taxon>
        <taxon>Natronorubrum</taxon>
    </lineage>
</organism>
<dbReference type="Gene3D" id="3.30.540.10">
    <property type="entry name" value="Fructose-1,6-Bisphosphatase, subunit A, domain 1"/>
    <property type="match status" value="1"/>
</dbReference>
<evidence type="ECO:0000313" key="9">
    <source>
        <dbReference type="EMBL" id="MXV60560.1"/>
    </source>
</evidence>
<dbReference type="Pfam" id="PF00459">
    <property type="entry name" value="Inositol_P"/>
    <property type="match status" value="1"/>
</dbReference>
<dbReference type="InterPro" id="IPR020583">
    <property type="entry name" value="Inositol_monoP_metal-BS"/>
</dbReference>
<evidence type="ECO:0000256" key="8">
    <source>
        <dbReference type="PIRSR" id="PIRSR600760-2"/>
    </source>
</evidence>
<dbReference type="GO" id="GO:0008934">
    <property type="term" value="F:inositol monophosphate 1-phosphatase activity"/>
    <property type="evidence" value="ECO:0007669"/>
    <property type="project" value="TreeGrafter"/>
</dbReference>
<comment type="catalytic activity">
    <reaction evidence="1">
        <text>beta-D-fructose 1,6-bisphosphate + H2O = beta-D-fructose 6-phosphate + phosphate</text>
        <dbReference type="Rhea" id="RHEA:11064"/>
        <dbReference type="ChEBI" id="CHEBI:15377"/>
        <dbReference type="ChEBI" id="CHEBI:32966"/>
        <dbReference type="ChEBI" id="CHEBI:43474"/>
        <dbReference type="ChEBI" id="CHEBI:57634"/>
        <dbReference type="EC" id="3.1.3.11"/>
    </reaction>
</comment>
<feature type="binding site" evidence="8">
    <location>
        <position position="88"/>
    </location>
    <ligand>
        <name>Mg(2+)</name>
        <dbReference type="ChEBI" id="CHEBI:18420"/>
        <label>1</label>
        <note>catalytic</note>
    </ligand>
</feature>
<dbReference type="AlphaFoldDB" id="A0A6B0VGE3"/>
<dbReference type="RefSeq" id="WP_160061634.1">
    <property type="nucleotide sequence ID" value="NZ_WUYX01000003.1"/>
</dbReference>
<gene>
    <name evidence="9" type="ORF">GS429_00440</name>
</gene>
<dbReference type="GO" id="GO:0042132">
    <property type="term" value="F:fructose 1,6-bisphosphate 1-phosphatase activity"/>
    <property type="evidence" value="ECO:0007669"/>
    <property type="project" value="UniProtKB-EC"/>
</dbReference>
<evidence type="ECO:0000256" key="3">
    <source>
        <dbReference type="ARBA" id="ARBA00022723"/>
    </source>
</evidence>
<evidence type="ECO:0000256" key="6">
    <source>
        <dbReference type="ARBA" id="ARBA00023277"/>
    </source>
</evidence>
<keyword evidence="6" id="KW-0119">Carbohydrate metabolism</keyword>
<feature type="binding site" evidence="8">
    <location>
        <position position="85"/>
    </location>
    <ligand>
        <name>Mg(2+)</name>
        <dbReference type="ChEBI" id="CHEBI:18420"/>
        <label>1</label>
        <note>catalytic</note>
    </ligand>
</feature>
<feature type="binding site" evidence="8">
    <location>
        <position position="67"/>
    </location>
    <ligand>
        <name>Mg(2+)</name>
        <dbReference type="ChEBI" id="CHEBI:18420"/>
        <label>1</label>
        <note>catalytic</note>
    </ligand>
</feature>
<proteinExistence type="inferred from homology"/>
<keyword evidence="3 8" id="KW-0479">Metal-binding</keyword>
<dbReference type="OrthoDB" id="58111at2157"/>
<dbReference type="EMBL" id="WUYX01000003">
    <property type="protein sequence ID" value="MXV60560.1"/>
    <property type="molecule type" value="Genomic_DNA"/>
</dbReference>
<evidence type="ECO:0000256" key="2">
    <source>
        <dbReference type="ARBA" id="ARBA00013093"/>
    </source>
</evidence>
<dbReference type="PANTHER" id="PTHR20854">
    <property type="entry name" value="INOSITOL MONOPHOSPHATASE"/>
    <property type="match status" value="1"/>
</dbReference>